<proteinExistence type="predicted"/>
<sequence>MKIGIAADTDQARRLELGEFLRAQRARLTPAMLGFDGGGRRRTPGLRREEVAQLCGLSTTWYTWLEQGRDISLSAHALGRLAVVLRLSAAERTFLFDLAGKRDPKAPGEAAPSAPSSLIAVLPRIDCPAYVLDHLWNAEGWNEAAARLFVGWLDAGRTERNLLRFIFLDPAARSLIDDWETRARRVLAEFRADYIRHIEDPAMQRLVADLVGGSELFARAWDAHAVVGREGGARGFRHPEDGLVRYRQLTFNPAGRPDLKLVMLTPEP</sequence>
<comment type="caution">
    <text evidence="2">The sequence shown here is derived from an EMBL/GenBank/DDBJ whole genome shotgun (WGS) entry which is preliminary data.</text>
</comment>
<dbReference type="Gene3D" id="1.10.260.40">
    <property type="entry name" value="lambda repressor-like DNA-binding domains"/>
    <property type="match status" value="1"/>
</dbReference>
<feature type="domain" description="HTH cro/C1-type" evidence="1">
    <location>
        <begin position="20"/>
        <end position="92"/>
    </location>
</feature>
<dbReference type="InterPro" id="IPR010982">
    <property type="entry name" value="Lambda_DNA-bd_dom_sf"/>
</dbReference>
<name>A0ABU0J1L1_9HYPH</name>
<evidence type="ECO:0000313" key="2">
    <source>
        <dbReference type="EMBL" id="MDQ0468140.1"/>
    </source>
</evidence>
<dbReference type="InterPro" id="IPR041413">
    <property type="entry name" value="MLTR_LBD"/>
</dbReference>
<protein>
    <submittedName>
        <fullName evidence="2">Transcriptional regulator with XRE-family HTH domain</fullName>
    </submittedName>
</protein>
<dbReference type="Pfam" id="PF17765">
    <property type="entry name" value="MLTR_LBD"/>
    <property type="match status" value="1"/>
</dbReference>
<dbReference type="PANTHER" id="PTHR35010">
    <property type="entry name" value="BLL4672 PROTEIN-RELATED"/>
    <property type="match status" value="1"/>
</dbReference>
<gene>
    <name evidence="2" type="ORF">QO011_001135</name>
</gene>
<evidence type="ECO:0000313" key="3">
    <source>
        <dbReference type="Proteomes" id="UP001242480"/>
    </source>
</evidence>
<keyword evidence="3" id="KW-1185">Reference proteome</keyword>
<dbReference type="SUPFAM" id="SSF47413">
    <property type="entry name" value="lambda repressor-like DNA-binding domains"/>
    <property type="match status" value="1"/>
</dbReference>
<organism evidence="2 3">
    <name type="scientific">Labrys wisconsinensis</name>
    <dbReference type="NCBI Taxonomy" id="425677"/>
    <lineage>
        <taxon>Bacteria</taxon>
        <taxon>Pseudomonadati</taxon>
        <taxon>Pseudomonadota</taxon>
        <taxon>Alphaproteobacteria</taxon>
        <taxon>Hyphomicrobiales</taxon>
        <taxon>Xanthobacteraceae</taxon>
        <taxon>Labrys</taxon>
    </lineage>
</organism>
<dbReference type="Proteomes" id="UP001242480">
    <property type="component" value="Unassembled WGS sequence"/>
</dbReference>
<reference evidence="2 3" key="1">
    <citation type="submission" date="2023-07" db="EMBL/GenBank/DDBJ databases">
        <title>Genomic Encyclopedia of Type Strains, Phase IV (KMG-IV): sequencing the most valuable type-strain genomes for metagenomic binning, comparative biology and taxonomic classification.</title>
        <authorList>
            <person name="Goeker M."/>
        </authorList>
    </citation>
    <scope>NUCLEOTIDE SEQUENCE [LARGE SCALE GENOMIC DNA]</scope>
    <source>
        <strain evidence="2 3">DSM 19619</strain>
    </source>
</reference>
<accession>A0ABU0J1L1</accession>
<dbReference type="RefSeq" id="WP_307268798.1">
    <property type="nucleotide sequence ID" value="NZ_JAUSVX010000001.1"/>
</dbReference>
<dbReference type="Pfam" id="PF13560">
    <property type="entry name" value="HTH_31"/>
    <property type="match status" value="1"/>
</dbReference>
<evidence type="ECO:0000259" key="1">
    <source>
        <dbReference type="SMART" id="SM00530"/>
    </source>
</evidence>
<dbReference type="SMART" id="SM00530">
    <property type="entry name" value="HTH_XRE"/>
    <property type="match status" value="1"/>
</dbReference>
<dbReference type="EMBL" id="JAUSVX010000001">
    <property type="protein sequence ID" value="MDQ0468140.1"/>
    <property type="molecule type" value="Genomic_DNA"/>
</dbReference>
<dbReference type="CDD" id="cd00093">
    <property type="entry name" value="HTH_XRE"/>
    <property type="match status" value="1"/>
</dbReference>
<dbReference type="InterPro" id="IPR001387">
    <property type="entry name" value="Cro/C1-type_HTH"/>
</dbReference>
<dbReference type="PANTHER" id="PTHR35010:SF2">
    <property type="entry name" value="BLL4672 PROTEIN"/>
    <property type="match status" value="1"/>
</dbReference>
<dbReference type="Gene3D" id="3.30.450.180">
    <property type="match status" value="1"/>
</dbReference>